<reference evidence="2" key="1">
    <citation type="submission" date="2021-04" db="EMBL/GenBank/DDBJ databases">
        <title>Phylogenetic analysis of Acidobacteriaceae.</title>
        <authorList>
            <person name="Qiu L."/>
            <person name="Zhang Q."/>
        </authorList>
    </citation>
    <scope>NUCLEOTIDE SEQUENCE</scope>
    <source>
        <strain evidence="2">DSM 25168</strain>
    </source>
</reference>
<dbReference type="NCBIfam" id="TIGR00305">
    <property type="entry name" value="putative toxin-antitoxin system toxin component, PIN family"/>
    <property type="match status" value="1"/>
</dbReference>
<dbReference type="PANTHER" id="PTHR34610">
    <property type="entry name" value="SSL7007 PROTEIN"/>
    <property type="match status" value="1"/>
</dbReference>
<evidence type="ECO:0000313" key="3">
    <source>
        <dbReference type="Proteomes" id="UP001059380"/>
    </source>
</evidence>
<evidence type="ECO:0000313" key="2">
    <source>
        <dbReference type="EMBL" id="UWZ83163.1"/>
    </source>
</evidence>
<accession>A0A9J7BKN8</accession>
<dbReference type="KEGG" id="orp:MOP44_21655"/>
<dbReference type="InterPro" id="IPR029060">
    <property type="entry name" value="PIN-like_dom_sf"/>
</dbReference>
<dbReference type="InterPro" id="IPR002716">
    <property type="entry name" value="PIN_dom"/>
</dbReference>
<keyword evidence="3" id="KW-1185">Reference proteome</keyword>
<dbReference type="Proteomes" id="UP001059380">
    <property type="component" value="Chromosome"/>
</dbReference>
<proteinExistence type="predicted"/>
<feature type="domain" description="PIN" evidence="1">
    <location>
        <begin position="2"/>
        <end position="114"/>
    </location>
</feature>
<dbReference type="AlphaFoldDB" id="A0A9J7BKN8"/>
<dbReference type="EMBL" id="CP093313">
    <property type="protein sequence ID" value="UWZ83163.1"/>
    <property type="molecule type" value="Genomic_DNA"/>
</dbReference>
<sequence length="139" mass="15370">MRLVLDTDVVVAAMRSPRGGAAELLRRIERGDATIALTVALALEYEATCLRPEHQLASGLSQEEIQTYVTTLISLADPVKLHFRWRPQLSDPGDELVLEAAINGQAEAIITFNSRDFRGTENFGITVMRPGEALRRLKP</sequence>
<dbReference type="InterPro" id="IPR002850">
    <property type="entry name" value="PIN_toxin-like"/>
</dbReference>
<dbReference type="SUPFAM" id="SSF88723">
    <property type="entry name" value="PIN domain-like"/>
    <property type="match status" value="1"/>
</dbReference>
<protein>
    <submittedName>
        <fullName evidence="2">Toxin-antitoxin system toxin component, PIN family</fullName>
    </submittedName>
</protein>
<organism evidence="2 3">
    <name type="scientific">Occallatibacter riparius</name>
    <dbReference type="NCBI Taxonomy" id="1002689"/>
    <lineage>
        <taxon>Bacteria</taxon>
        <taxon>Pseudomonadati</taxon>
        <taxon>Acidobacteriota</taxon>
        <taxon>Terriglobia</taxon>
        <taxon>Terriglobales</taxon>
        <taxon>Acidobacteriaceae</taxon>
        <taxon>Occallatibacter</taxon>
    </lineage>
</organism>
<dbReference type="Gene3D" id="3.40.50.1010">
    <property type="entry name" value="5'-nuclease"/>
    <property type="match status" value="1"/>
</dbReference>
<name>A0A9J7BKN8_9BACT</name>
<dbReference type="PANTHER" id="PTHR34610:SF3">
    <property type="entry name" value="SSL7007 PROTEIN"/>
    <property type="match status" value="1"/>
</dbReference>
<dbReference type="Pfam" id="PF13470">
    <property type="entry name" value="PIN_3"/>
    <property type="match status" value="1"/>
</dbReference>
<gene>
    <name evidence="2" type="ORF">MOP44_21655</name>
</gene>
<evidence type="ECO:0000259" key="1">
    <source>
        <dbReference type="Pfam" id="PF13470"/>
    </source>
</evidence>
<dbReference type="RefSeq" id="WP_260792497.1">
    <property type="nucleotide sequence ID" value="NZ_CP093313.1"/>
</dbReference>